<feature type="signal peptide" evidence="2">
    <location>
        <begin position="1"/>
        <end position="21"/>
    </location>
</feature>
<keyword evidence="2" id="KW-0732">Signal</keyword>
<dbReference type="SUPFAM" id="SSF46626">
    <property type="entry name" value="Cytochrome c"/>
    <property type="match status" value="1"/>
</dbReference>
<dbReference type="STRING" id="1254432.SCE1572_43645"/>
<dbReference type="EMBL" id="CP003969">
    <property type="protein sequence ID" value="AGP40787.1"/>
    <property type="molecule type" value="Genomic_DNA"/>
</dbReference>
<organism evidence="3 4">
    <name type="scientific">Sorangium cellulosum So0157-2</name>
    <dbReference type="NCBI Taxonomy" id="1254432"/>
    <lineage>
        <taxon>Bacteria</taxon>
        <taxon>Pseudomonadati</taxon>
        <taxon>Myxococcota</taxon>
        <taxon>Polyangia</taxon>
        <taxon>Polyangiales</taxon>
        <taxon>Polyangiaceae</taxon>
        <taxon>Sorangium</taxon>
    </lineage>
</organism>
<evidence type="ECO:0000256" key="2">
    <source>
        <dbReference type="SAM" id="SignalP"/>
    </source>
</evidence>
<protein>
    <submittedName>
        <fullName evidence="3">Uncharacterized protein</fullName>
    </submittedName>
</protein>
<dbReference type="KEGG" id="scu:SCE1572_43645"/>
<gene>
    <name evidence="3" type="ORF">SCE1572_43645</name>
</gene>
<dbReference type="Proteomes" id="UP000014803">
    <property type="component" value="Chromosome"/>
</dbReference>
<sequence>MLLQKTTLRLALCLAVGLSAAACSDDDPGGEGGGTTSSTSGATTGSGGGTTSSATTGSGGGNEGGSTGEGGANEGGSTGEGGSTPTDPACGADTATFADVKAILTASCVGCHGNSDHLPGELDLRANAAHDGLVTADSTTCADRVLVVPGMPSQSYLINKLRNVDLCDGGKRMPPTPNPALSEANIKKINDWICAGAPSD</sequence>
<proteinExistence type="predicted"/>
<evidence type="ECO:0000313" key="4">
    <source>
        <dbReference type="Proteomes" id="UP000014803"/>
    </source>
</evidence>
<reference evidence="3 4" key="1">
    <citation type="journal article" date="2013" name="Sci. Rep.">
        <title>Extraordinary expansion of a Sorangium cellulosum genome from an alkaline milieu.</title>
        <authorList>
            <person name="Han K."/>
            <person name="Li Z.F."/>
            <person name="Peng R."/>
            <person name="Zhu L.P."/>
            <person name="Zhou T."/>
            <person name="Wang L.G."/>
            <person name="Li S.G."/>
            <person name="Zhang X.B."/>
            <person name="Hu W."/>
            <person name="Wu Z.H."/>
            <person name="Qin N."/>
            <person name="Li Y.Z."/>
        </authorList>
    </citation>
    <scope>NUCLEOTIDE SEQUENCE [LARGE SCALE GENOMIC DNA]</scope>
    <source>
        <strain evidence="3 4">So0157-2</strain>
    </source>
</reference>
<dbReference type="InterPro" id="IPR036909">
    <property type="entry name" value="Cyt_c-like_dom_sf"/>
</dbReference>
<dbReference type="GO" id="GO:0020037">
    <property type="term" value="F:heme binding"/>
    <property type="evidence" value="ECO:0007669"/>
    <property type="project" value="InterPro"/>
</dbReference>
<dbReference type="AlphaFoldDB" id="S4Y5V2"/>
<feature type="region of interest" description="Disordered" evidence="1">
    <location>
        <begin position="24"/>
        <end position="88"/>
    </location>
</feature>
<accession>S4Y5V2</accession>
<feature type="compositionally biased region" description="Gly residues" evidence="1">
    <location>
        <begin position="57"/>
        <end position="82"/>
    </location>
</feature>
<dbReference type="RefSeq" id="WP_020740582.1">
    <property type="nucleotide sequence ID" value="NC_021658.1"/>
</dbReference>
<name>S4Y5V2_SORCE</name>
<feature type="chain" id="PRO_5004526053" evidence="2">
    <location>
        <begin position="22"/>
        <end position="200"/>
    </location>
</feature>
<dbReference type="PATRIC" id="fig|1254432.3.peg.9865"/>
<evidence type="ECO:0000313" key="3">
    <source>
        <dbReference type="EMBL" id="AGP40787.1"/>
    </source>
</evidence>
<dbReference type="GO" id="GO:0009055">
    <property type="term" value="F:electron transfer activity"/>
    <property type="evidence" value="ECO:0007669"/>
    <property type="project" value="InterPro"/>
</dbReference>
<dbReference type="OrthoDB" id="5484666at2"/>
<evidence type="ECO:0000256" key="1">
    <source>
        <dbReference type="SAM" id="MobiDB-lite"/>
    </source>
</evidence>
<dbReference type="eggNOG" id="COG3469">
    <property type="taxonomic scope" value="Bacteria"/>
</dbReference>
<dbReference type="HOGENOM" id="CLU_1151213_0_0_7"/>
<dbReference type="PROSITE" id="PS51257">
    <property type="entry name" value="PROKAR_LIPOPROTEIN"/>
    <property type="match status" value="1"/>
</dbReference>